<reference evidence="2" key="1">
    <citation type="journal article" date="2021" name="Environ. Microbiol.">
        <title>Genomic characterization of three novel Desulfobacterota classes expand the metabolic and phylogenetic diversity of the phylum.</title>
        <authorList>
            <person name="Murphy C.L."/>
            <person name="Biggerstaff J."/>
            <person name="Eichhorn A."/>
            <person name="Ewing E."/>
            <person name="Shahan R."/>
            <person name="Soriano D."/>
            <person name="Stewart S."/>
            <person name="VanMol K."/>
            <person name="Walker R."/>
            <person name="Walters P."/>
            <person name="Elshahed M.S."/>
            <person name="Youssef N.H."/>
        </authorList>
    </citation>
    <scope>NUCLEOTIDE SEQUENCE</scope>
    <source>
        <strain evidence="2">Zod_Metabat.24</strain>
    </source>
</reference>
<reference evidence="2" key="2">
    <citation type="submission" date="2021-01" db="EMBL/GenBank/DDBJ databases">
        <authorList>
            <person name="Hahn C.R."/>
            <person name="Youssef N.H."/>
            <person name="Elshahed M."/>
        </authorList>
    </citation>
    <scope>NUCLEOTIDE SEQUENCE</scope>
    <source>
        <strain evidence="2">Zod_Metabat.24</strain>
    </source>
</reference>
<evidence type="ECO:0000313" key="3">
    <source>
        <dbReference type="Proteomes" id="UP000809273"/>
    </source>
</evidence>
<sequence length="122" mass="14730">MNMTMAFYERHLKEKFRNIDRLTKEELSWLLSVHDKKIEYFKEERKMHFGAFALVTILFFIILPQALAGGEYSFPLMLLEGLLLILIIPYVFYYAWYENRLRKIESFYFIILEALNKKSMGK</sequence>
<keyword evidence="1" id="KW-1133">Transmembrane helix</keyword>
<feature type="transmembrane region" description="Helical" evidence="1">
    <location>
        <begin position="49"/>
        <end position="68"/>
    </location>
</feature>
<keyword evidence="1" id="KW-0812">Transmembrane</keyword>
<gene>
    <name evidence="2" type="ORF">JW984_15815</name>
</gene>
<dbReference type="EMBL" id="JAFGIX010000086">
    <property type="protein sequence ID" value="MBN1574664.1"/>
    <property type="molecule type" value="Genomic_DNA"/>
</dbReference>
<accession>A0A9D8KJ26</accession>
<name>A0A9D8KJ26_9DELT</name>
<evidence type="ECO:0000313" key="2">
    <source>
        <dbReference type="EMBL" id="MBN1574664.1"/>
    </source>
</evidence>
<comment type="caution">
    <text evidence="2">The sequence shown here is derived from an EMBL/GenBank/DDBJ whole genome shotgun (WGS) entry which is preliminary data.</text>
</comment>
<evidence type="ECO:0000256" key="1">
    <source>
        <dbReference type="SAM" id="Phobius"/>
    </source>
</evidence>
<protein>
    <submittedName>
        <fullName evidence="2">Uncharacterized protein</fullName>
    </submittedName>
</protein>
<proteinExistence type="predicted"/>
<organism evidence="2 3">
    <name type="scientific">Candidatus Zymogenus saltonus</name>
    <dbReference type="NCBI Taxonomy" id="2844893"/>
    <lineage>
        <taxon>Bacteria</taxon>
        <taxon>Deltaproteobacteria</taxon>
        <taxon>Candidatus Zymogenia</taxon>
        <taxon>Candidatus Zymogeniales</taxon>
        <taxon>Candidatus Zymogenaceae</taxon>
        <taxon>Candidatus Zymogenus</taxon>
    </lineage>
</organism>
<keyword evidence="1" id="KW-0472">Membrane</keyword>
<feature type="transmembrane region" description="Helical" evidence="1">
    <location>
        <begin position="74"/>
        <end position="96"/>
    </location>
</feature>
<dbReference type="Proteomes" id="UP000809273">
    <property type="component" value="Unassembled WGS sequence"/>
</dbReference>
<dbReference type="AlphaFoldDB" id="A0A9D8KJ26"/>